<protein>
    <recommendedName>
        <fullName evidence="3">HTH tetR-type domain-containing protein</fullName>
    </recommendedName>
</protein>
<dbReference type="SUPFAM" id="SSF46689">
    <property type="entry name" value="Homeodomain-like"/>
    <property type="match status" value="1"/>
</dbReference>
<gene>
    <name evidence="4" type="ORF">A2024_01690</name>
</gene>
<sequence length="229" mass="26348">MTKKNNGNTDPKRRIFEAAAALFVNKGYSAIGVREIAKEAGVNIAMINYYFGGKSGILKDILEDAFGKYYQAQASAGDNSTPPEERVRNLVTNVVHFFRENTTEALIFFNCAVLDIPELKGLKEKWRKMYSELMLDLFLQMGVDLKDPVHANIYNGFLGGMIKNHFQFRHELEKNKKTAEACNEEDCQETKHIEFDDLFYQRYVDLLVNQYFHGVIYATQKDKMKYGPK</sequence>
<feature type="DNA-binding region" description="H-T-H motif" evidence="2">
    <location>
        <begin position="32"/>
        <end position="51"/>
    </location>
</feature>
<dbReference type="GO" id="GO:0003700">
    <property type="term" value="F:DNA-binding transcription factor activity"/>
    <property type="evidence" value="ECO:0007669"/>
    <property type="project" value="TreeGrafter"/>
</dbReference>
<accession>A0A1F5R607</accession>
<dbReference type="InterPro" id="IPR050109">
    <property type="entry name" value="HTH-type_TetR-like_transc_reg"/>
</dbReference>
<evidence type="ECO:0000256" key="2">
    <source>
        <dbReference type="PROSITE-ProRule" id="PRU00335"/>
    </source>
</evidence>
<comment type="caution">
    <text evidence="4">The sequence shown here is derived from an EMBL/GenBank/DDBJ whole genome shotgun (WGS) entry which is preliminary data.</text>
</comment>
<dbReference type="PANTHER" id="PTHR30055">
    <property type="entry name" value="HTH-TYPE TRANSCRIPTIONAL REGULATOR RUTR"/>
    <property type="match status" value="1"/>
</dbReference>
<feature type="domain" description="HTH tetR-type" evidence="3">
    <location>
        <begin position="9"/>
        <end position="69"/>
    </location>
</feature>
<name>A0A1F5R607_9BACT</name>
<evidence type="ECO:0000259" key="3">
    <source>
        <dbReference type="PROSITE" id="PS50977"/>
    </source>
</evidence>
<dbReference type="GO" id="GO:0000976">
    <property type="term" value="F:transcription cis-regulatory region binding"/>
    <property type="evidence" value="ECO:0007669"/>
    <property type="project" value="TreeGrafter"/>
</dbReference>
<organism evidence="4 5">
    <name type="scientific">Candidatus Edwardsbacteria bacterium GWF2_54_11</name>
    <dbReference type="NCBI Taxonomy" id="1817851"/>
    <lineage>
        <taxon>Bacteria</taxon>
        <taxon>Candidatus Edwardsiibacteriota</taxon>
    </lineage>
</organism>
<dbReference type="EMBL" id="MFFM01000040">
    <property type="protein sequence ID" value="OGF09453.1"/>
    <property type="molecule type" value="Genomic_DNA"/>
</dbReference>
<dbReference type="Gene3D" id="1.10.357.10">
    <property type="entry name" value="Tetracycline Repressor, domain 2"/>
    <property type="match status" value="1"/>
</dbReference>
<dbReference type="InterPro" id="IPR009057">
    <property type="entry name" value="Homeodomain-like_sf"/>
</dbReference>
<evidence type="ECO:0000256" key="1">
    <source>
        <dbReference type="ARBA" id="ARBA00023125"/>
    </source>
</evidence>
<reference evidence="4 5" key="1">
    <citation type="journal article" date="2016" name="Nat. Commun.">
        <title>Thousands of microbial genomes shed light on interconnected biogeochemical processes in an aquifer system.</title>
        <authorList>
            <person name="Anantharaman K."/>
            <person name="Brown C.T."/>
            <person name="Hug L.A."/>
            <person name="Sharon I."/>
            <person name="Castelle C.J."/>
            <person name="Probst A.J."/>
            <person name="Thomas B.C."/>
            <person name="Singh A."/>
            <person name="Wilkins M.J."/>
            <person name="Karaoz U."/>
            <person name="Brodie E.L."/>
            <person name="Williams K.H."/>
            <person name="Hubbard S.S."/>
            <person name="Banfield J.F."/>
        </authorList>
    </citation>
    <scope>NUCLEOTIDE SEQUENCE [LARGE SCALE GENOMIC DNA]</scope>
</reference>
<evidence type="ECO:0000313" key="4">
    <source>
        <dbReference type="EMBL" id="OGF09453.1"/>
    </source>
</evidence>
<keyword evidence="1 2" id="KW-0238">DNA-binding</keyword>
<dbReference type="AlphaFoldDB" id="A0A1F5R607"/>
<dbReference type="Pfam" id="PF00440">
    <property type="entry name" value="TetR_N"/>
    <property type="match status" value="1"/>
</dbReference>
<dbReference type="Proteomes" id="UP000177230">
    <property type="component" value="Unassembled WGS sequence"/>
</dbReference>
<dbReference type="PROSITE" id="PS50977">
    <property type="entry name" value="HTH_TETR_2"/>
    <property type="match status" value="1"/>
</dbReference>
<dbReference type="InterPro" id="IPR001647">
    <property type="entry name" value="HTH_TetR"/>
</dbReference>
<dbReference type="PRINTS" id="PR00455">
    <property type="entry name" value="HTHTETR"/>
</dbReference>
<evidence type="ECO:0000313" key="5">
    <source>
        <dbReference type="Proteomes" id="UP000177230"/>
    </source>
</evidence>
<dbReference type="PANTHER" id="PTHR30055:SF219">
    <property type="entry name" value="TRANSCRIPTIONAL REGULATORY PROTEIN"/>
    <property type="match status" value="1"/>
</dbReference>
<proteinExistence type="predicted"/>